<dbReference type="InterPro" id="IPR016024">
    <property type="entry name" value="ARM-type_fold"/>
</dbReference>
<dbReference type="SUPFAM" id="SSF57997">
    <property type="entry name" value="Tropomyosin"/>
    <property type="match status" value="1"/>
</dbReference>
<evidence type="ECO:0000256" key="1">
    <source>
        <dbReference type="SAM" id="Coils"/>
    </source>
</evidence>
<dbReference type="RefSeq" id="WP_235324031.1">
    <property type="nucleotide sequence ID" value="NZ_JAFBIT010000003.1"/>
</dbReference>
<sequence length="840" mass="89327">MADNFGLKIGLEGEKEFKKALADINSSFKVLGSEMKLVTSQFDKNDSSVRALSARNEVLNKEIDAQKQKIELLRQALQNAAESFGENDRRTQNWQIQLNNAEAALNDMERELDSTADSADDMGEEIEESGEAAEKSESKFEGLGKVLKTVGVAMGAVVVAAGAAAVKLGKEVISAYADYEQLVGGIDTLFKDSSQAMQTYAANAYKTAGLSANEYMETVTSFSASLIASLGGDTEKAVKYADMAITDMSDNANKMGSDMSTLQAAYQGFAKQNYTMLDNLKLGYGGTKTEMERLLADAEAISGIHYDISSYADVVEAIHVIQTSMDITGTTAKEAEHTISGSINSLQAAVKNLVVGFGDADADMQMLCENVVDAFQSVIENITPVIENIVAALPTVLNSLIEAVLGLLPTLLETVTNLFAQVLNTIITLLPQLIPVVFEAVMTIVNTIIENLPLLIETAMQIITSLVQGISEALPVLIPAAVEAIVTIVQGLIDNLPMLLEAALALIEGLAQGILDAIPVLIEALPEVIDSIVTFFLDAIPQIIDTGIQLLTSLVEALPEIITAIVAAIPKIIDNIINAVLNAIPQIIQAGIQLLISLIQALPQIITTIVQAIPQIISGIVNALIGNIDKIIMAGVQLFVALIKNLPTIIVEICKAVPQIVSGIVSAFGSLMGKIVEIGGNIVKGLWQGIQQLASWLWDKVSGWISSIWNGILDFFGIHSPSKEMAWVGQMLVKGLSGSIEENGDEAVKAAEAMSEDIDDVMQGLAKDMSTALPTNFDIDGSVGGAIASAADGVGRTSGFSLQLNIATFNNYSSDDIEQLTNEIMVTAGQFAKRKGVVFA</sequence>
<comment type="caution">
    <text evidence="2">The sequence shown here is derived from an EMBL/GenBank/DDBJ whole genome shotgun (WGS) entry which is preliminary data.</text>
</comment>
<organism evidence="2 3">
    <name type="scientific">Anaeromassilibacillus senegalensis</name>
    <dbReference type="NCBI Taxonomy" id="1673717"/>
    <lineage>
        <taxon>Bacteria</taxon>
        <taxon>Bacillati</taxon>
        <taxon>Bacillota</taxon>
        <taxon>Clostridia</taxon>
        <taxon>Eubacteriales</taxon>
        <taxon>Acutalibacteraceae</taxon>
        <taxon>Anaeromassilibacillus</taxon>
    </lineage>
</organism>
<dbReference type="Proteomes" id="UP001299220">
    <property type="component" value="Unassembled WGS sequence"/>
</dbReference>
<dbReference type="InterPro" id="IPR011989">
    <property type="entry name" value="ARM-like"/>
</dbReference>
<keyword evidence="3" id="KW-1185">Reference proteome</keyword>
<feature type="coiled-coil region" evidence="1">
    <location>
        <begin position="49"/>
        <end position="125"/>
    </location>
</feature>
<gene>
    <name evidence="2" type="ORF">JQM67_10360</name>
</gene>
<dbReference type="SUPFAM" id="SSF48371">
    <property type="entry name" value="ARM repeat"/>
    <property type="match status" value="1"/>
</dbReference>
<keyword evidence="1" id="KW-0175">Coiled coil</keyword>
<accession>A0ABS9CPE5</accession>
<evidence type="ECO:0000313" key="3">
    <source>
        <dbReference type="Proteomes" id="UP001299220"/>
    </source>
</evidence>
<dbReference type="Gene3D" id="1.10.287.1490">
    <property type="match status" value="1"/>
</dbReference>
<dbReference type="EMBL" id="JAFBIT010000003">
    <property type="protein sequence ID" value="MCF2653004.1"/>
    <property type="molecule type" value="Genomic_DNA"/>
</dbReference>
<proteinExistence type="predicted"/>
<name>A0ABS9CPE5_9FIRM</name>
<reference evidence="2 3" key="1">
    <citation type="submission" date="2020-12" db="EMBL/GenBank/DDBJ databases">
        <title>Whole genome sequences of gut porcine anaerobes.</title>
        <authorList>
            <person name="Kubasova T."/>
            <person name="Jahodarova E."/>
            <person name="Rychlik I."/>
        </authorList>
    </citation>
    <scope>NUCLEOTIDE SEQUENCE [LARGE SCALE GENOMIC DNA]</scope>
    <source>
        <strain evidence="2 3">An867</strain>
    </source>
</reference>
<protein>
    <submittedName>
        <fullName evidence="2">Phage tail protein</fullName>
    </submittedName>
</protein>
<evidence type="ECO:0000313" key="2">
    <source>
        <dbReference type="EMBL" id="MCF2653004.1"/>
    </source>
</evidence>
<dbReference type="Gene3D" id="1.25.10.10">
    <property type="entry name" value="Leucine-rich Repeat Variant"/>
    <property type="match status" value="1"/>
</dbReference>